<protein>
    <submittedName>
        <fullName evidence="3">Polyisoprenoid-binding protein</fullName>
    </submittedName>
</protein>
<comment type="similarity">
    <text evidence="1">Belongs to the UPF0312 family.</text>
</comment>
<proteinExistence type="inferred from homology"/>
<dbReference type="SUPFAM" id="SSF101874">
    <property type="entry name" value="YceI-like"/>
    <property type="match status" value="1"/>
</dbReference>
<evidence type="ECO:0000313" key="4">
    <source>
        <dbReference type="Proteomes" id="UP000610966"/>
    </source>
</evidence>
<accession>A0A8J3R2B6</accession>
<dbReference type="InterPro" id="IPR036761">
    <property type="entry name" value="TTHA0802/YceI-like_sf"/>
</dbReference>
<dbReference type="Gene3D" id="2.40.128.110">
    <property type="entry name" value="Lipid/polyisoprenoid-binding, YceI-like"/>
    <property type="match status" value="1"/>
</dbReference>
<evidence type="ECO:0000313" key="3">
    <source>
        <dbReference type="EMBL" id="GIH67871.1"/>
    </source>
</evidence>
<reference evidence="3" key="1">
    <citation type="submission" date="2021-01" db="EMBL/GenBank/DDBJ databases">
        <title>Whole genome shotgun sequence of Sphaerimonospora thailandensis NBRC 107569.</title>
        <authorList>
            <person name="Komaki H."/>
            <person name="Tamura T."/>
        </authorList>
    </citation>
    <scope>NUCLEOTIDE SEQUENCE</scope>
    <source>
        <strain evidence="3">NBRC 107569</strain>
    </source>
</reference>
<feature type="domain" description="Lipid/polyisoprenoid-binding YceI-like" evidence="2">
    <location>
        <begin position="7"/>
        <end position="181"/>
    </location>
</feature>
<evidence type="ECO:0000256" key="1">
    <source>
        <dbReference type="ARBA" id="ARBA00008812"/>
    </source>
</evidence>
<organism evidence="3 4">
    <name type="scientific">Sphaerimonospora thailandensis</name>
    <dbReference type="NCBI Taxonomy" id="795644"/>
    <lineage>
        <taxon>Bacteria</taxon>
        <taxon>Bacillati</taxon>
        <taxon>Actinomycetota</taxon>
        <taxon>Actinomycetes</taxon>
        <taxon>Streptosporangiales</taxon>
        <taxon>Streptosporangiaceae</taxon>
        <taxon>Sphaerimonospora</taxon>
    </lineage>
</organism>
<evidence type="ECO:0000259" key="2">
    <source>
        <dbReference type="SMART" id="SM00867"/>
    </source>
</evidence>
<gene>
    <name evidence="3" type="ORF">Mth01_01240</name>
</gene>
<dbReference type="RefSeq" id="WP_204009656.1">
    <property type="nucleotide sequence ID" value="NZ_BOOG01000003.1"/>
</dbReference>
<dbReference type="PANTHER" id="PTHR34406:SF1">
    <property type="entry name" value="PROTEIN YCEI"/>
    <property type="match status" value="1"/>
</dbReference>
<dbReference type="InterPro" id="IPR007372">
    <property type="entry name" value="Lipid/polyisoprenoid-bd_YceI"/>
</dbReference>
<dbReference type="PANTHER" id="PTHR34406">
    <property type="entry name" value="PROTEIN YCEI"/>
    <property type="match status" value="1"/>
</dbReference>
<comment type="caution">
    <text evidence="3">The sequence shown here is derived from an EMBL/GenBank/DDBJ whole genome shotgun (WGS) entry which is preliminary data.</text>
</comment>
<dbReference type="Proteomes" id="UP000610966">
    <property type="component" value="Unassembled WGS sequence"/>
</dbReference>
<keyword evidence="4" id="KW-1185">Reference proteome</keyword>
<dbReference type="SMART" id="SM00867">
    <property type="entry name" value="YceI"/>
    <property type="match status" value="1"/>
</dbReference>
<name>A0A8J3R2B6_9ACTN</name>
<dbReference type="Pfam" id="PF04264">
    <property type="entry name" value="YceI"/>
    <property type="match status" value="1"/>
</dbReference>
<dbReference type="AlphaFoldDB" id="A0A8J3R2B6"/>
<dbReference type="EMBL" id="BOOG01000003">
    <property type="protein sequence ID" value="GIH67871.1"/>
    <property type="molecule type" value="Genomic_DNA"/>
</dbReference>
<sequence length="187" mass="20042">MDVADGTYHLGPQSGRLLVRTSRTGLGAKAGHDLVIEVTRWDGEAVVDAGDPAASSLTVQAEAGSLEVREGTGGVKPLTDSDRREIEKNIREKVLHTGEHPTIAFRSTRFDGAPESFRVEGDLTMVGVTRPVTLDCRFADGRVQGTATITQSRWGIKPYSAFFGALKLSDDVEVRFDVGLAAEPSTS</sequence>